<feature type="transmembrane region" description="Helical" evidence="1">
    <location>
        <begin position="105"/>
        <end position="127"/>
    </location>
</feature>
<comment type="caution">
    <text evidence="2">The sequence shown here is derived from an EMBL/GenBank/DDBJ whole genome shotgun (WGS) entry which is preliminary data.</text>
</comment>
<dbReference type="EMBL" id="JAVKGR010000015">
    <property type="protein sequence ID" value="MDR8020046.1"/>
    <property type="molecule type" value="Genomic_DNA"/>
</dbReference>
<feature type="transmembrane region" description="Helical" evidence="1">
    <location>
        <begin position="221"/>
        <end position="242"/>
    </location>
</feature>
<dbReference type="RefSeq" id="WP_310549058.1">
    <property type="nucleotide sequence ID" value="NZ_JAVKGR010000015.1"/>
</dbReference>
<keyword evidence="1" id="KW-0472">Membrane</keyword>
<evidence type="ECO:0000256" key="1">
    <source>
        <dbReference type="SAM" id="Phobius"/>
    </source>
</evidence>
<accession>A0ABU2DUH8</accession>
<dbReference type="Proteomes" id="UP001251870">
    <property type="component" value="Unassembled WGS sequence"/>
</dbReference>
<reference evidence="2 3" key="1">
    <citation type="submission" date="2023-09" db="EMBL/GenBank/DDBJ databases">
        <title>Description of three actinobacteria isolated from air of manufacturing shop in a pharmaceutical factory.</title>
        <authorList>
            <person name="Zhang D.-F."/>
        </authorList>
    </citation>
    <scope>NUCLEOTIDE SEQUENCE [LARGE SCALE GENOMIC DNA]</scope>
    <source>
        <strain evidence="2 3">LY-0111</strain>
    </source>
</reference>
<feature type="transmembrane region" description="Helical" evidence="1">
    <location>
        <begin position="171"/>
        <end position="190"/>
    </location>
</feature>
<proteinExistence type="predicted"/>
<dbReference type="Pfam" id="PF12730">
    <property type="entry name" value="ABC2_membrane_4"/>
    <property type="match status" value="1"/>
</dbReference>
<organism evidence="2 3">
    <name type="scientific">Nesterenkonia aerolata</name>
    <dbReference type="NCBI Taxonomy" id="3074079"/>
    <lineage>
        <taxon>Bacteria</taxon>
        <taxon>Bacillati</taxon>
        <taxon>Actinomycetota</taxon>
        <taxon>Actinomycetes</taxon>
        <taxon>Micrococcales</taxon>
        <taxon>Micrococcaceae</taxon>
        <taxon>Nesterenkonia</taxon>
    </lineage>
</organism>
<feature type="transmembrane region" description="Helical" evidence="1">
    <location>
        <begin position="50"/>
        <end position="73"/>
    </location>
</feature>
<keyword evidence="3" id="KW-1185">Reference proteome</keyword>
<gene>
    <name evidence="2" type="ORF">RIL96_10770</name>
</gene>
<evidence type="ECO:0000313" key="2">
    <source>
        <dbReference type="EMBL" id="MDR8020046.1"/>
    </source>
</evidence>
<keyword evidence="1" id="KW-0812">Transmembrane</keyword>
<feature type="transmembrane region" description="Helical" evidence="1">
    <location>
        <begin position="16"/>
        <end position="38"/>
    </location>
</feature>
<keyword evidence="1" id="KW-1133">Transmembrane helix</keyword>
<feature type="transmembrane region" description="Helical" evidence="1">
    <location>
        <begin position="139"/>
        <end position="159"/>
    </location>
</feature>
<name>A0ABU2DUH8_9MICC</name>
<evidence type="ECO:0000313" key="3">
    <source>
        <dbReference type="Proteomes" id="UP001251870"/>
    </source>
</evidence>
<protein>
    <submittedName>
        <fullName evidence="2">ABC transporter permease</fullName>
    </submittedName>
</protein>
<sequence length="249" mass="25859">MFGSALVNEFAKMRHLSVGLVATVMVLGVLALSLFAVVSSPDFNPDSPGAWNALLAGMSLGIPLISPLLLAVLASRQTDIEHQGHGWLMQSTSGITPGSLCRVKLVSLGIVVTAVTIGTSLTVLAFGKIFAGILPPVPLGHWTGFSLCVLVVNLAVLALHILLSAKVENQLVVLGVGVLGCILAVFSQGLPEAVAHLTPWGYYALAQAAGYQGDAIQALPIAYPSIAVLAVIVTGLFAVLTCRFDRQEA</sequence>